<organism evidence="2 3">
    <name type="scientific">Brassicogethes aeneus</name>
    <name type="common">Rape pollen beetle</name>
    <name type="synonym">Meligethes aeneus</name>
    <dbReference type="NCBI Taxonomy" id="1431903"/>
    <lineage>
        <taxon>Eukaryota</taxon>
        <taxon>Metazoa</taxon>
        <taxon>Ecdysozoa</taxon>
        <taxon>Arthropoda</taxon>
        <taxon>Hexapoda</taxon>
        <taxon>Insecta</taxon>
        <taxon>Pterygota</taxon>
        <taxon>Neoptera</taxon>
        <taxon>Endopterygota</taxon>
        <taxon>Coleoptera</taxon>
        <taxon>Polyphaga</taxon>
        <taxon>Cucujiformia</taxon>
        <taxon>Nitidulidae</taxon>
        <taxon>Meligethinae</taxon>
        <taxon>Brassicogethes</taxon>
    </lineage>
</organism>
<dbReference type="OrthoDB" id="6779810at2759"/>
<protein>
    <submittedName>
        <fullName evidence="2">Uncharacterized protein</fullName>
    </submittedName>
</protein>
<keyword evidence="1" id="KW-1133">Transmembrane helix</keyword>
<dbReference type="AlphaFoldDB" id="A0A9P0BBW2"/>
<dbReference type="Proteomes" id="UP001154078">
    <property type="component" value="Chromosome 6"/>
</dbReference>
<evidence type="ECO:0000313" key="3">
    <source>
        <dbReference type="Proteomes" id="UP001154078"/>
    </source>
</evidence>
<feature type="transmembrane region" description="Helical" evidence="1">
    <location>
        <begin position="147"/>
        <end position="173"/>
    </location>
</feature>
<gene>
    <name evidence="2" type="ORF">MELIAE_LOCUS9668</name>
</gene>
<name>A0A9P0BBW2_BRAAE</name>
<keyword evidence="1" id="KW-0472">Membrane</keyword>
<accession>A0A9P0BBW2</accession>
<keyword evidence="3" id="KW-1185">Reference proteome</keyword>
<keyword evidence="1" id="KW-0812">Transmembrane</keyword>
<sequence length="188" mass="21443">MITAGKFSRLDFDDYGDSFDKNLERNVSRTAGEAPRNNLFNANFLEPLRHRKLMSASGILSTLNVLREPIADYQSSRGIARNETITFMNLITSLISQAYTAGLTILVMLWNLLPLVEGFVYLIRFILDKLIDILETEEPKDKVMKTIIFCGELFLILIVIFLIVGLIFMPVYVLTAKLFGKLWGMIVW</sequence>
<proteinExistence type="predicted"/>
<dbReference type="EMBL" id="OV121137">
    <property type="protein sequence ID" value="CAH0559622.1"/>
    <property type="molecule type" value="Genomic_DNA"/>
</dbReference>
<evidence type="ECO:0000256" key="1">
    <source>
        <dbReference type="SAM" id="Phobius"/>
    </source>
</evidence>
<evidence type="ECO:0000313" key="2">
    <source>
        <dbReference type="EMBL" id="CAH0559622.1"/>
    </source>
</evidence>
<feature type="transmembrane region" description="Helical" evidence="1">
    <location>
        <begin position="108"/>
        <end position="127"/>
    </location>
</feature>
<reference evidence="2" key="1">
    <citation type="submission" date="2021-12" db="EMBL/GenBank/DDBJ databases">
        <authorList>
            <person name="King R."/>
        </authorList>
    </citation>
    <scope>NUCLEOTIDE SEQUENCE</scope>
</reference>